<dbReference type="Proteomes" id="UP000680206">
    <property type="component" value="Unassembled WGS sequence"/>
</dbReference>
<evidence type="ECO:0000256" key="1">
    <source>
        <dbReference type="SAM" id="MobiDB-lite"/>
    </source>
</evidence>
<gene>
    <name evidence="3" type="ORF">J4709_11175</name>
</gene>
<proteinExistence type="predicted"/>
<feature type="chain" id="PRO_5046543484" evidence="2">
    <location>
        <begin position="19"/>
        <end position="130"/>
    </location>
</feature>
<feature type="signal peptide" evidence="2">
    <location>
        <begin position="1"/>
        <end position="18"/>
    </location>
</feature>
<dbReference type="InterPro" id="IPR022236">
    <property type="entry name" value="DUF3761"/>
</dbReference>
<name>A0ABS3RN09_9ACTN</name>
<dbReference type="PROSITE" id="PS51257">
    <property type="entry name" value="PROKAR_LIPOPROTEIN"/>
    <property type="match status" value="1"/>
</dbReference>
<accession>A0ABS3RN09</accession>
<protein>
    <submittedName>
        <fullName evidence="3">DUF3761 domain-containing protein</fullName>
    </submittedName>
</protein>
<evidence type="ECO:0000313" key="3">
    <source>
        <dbReference type="EMBL" id="MBO2458134.1"/>
    </source>
</evidence>
<dbReference type="EMBL" id="JAGEPF010000006">
    <property type="protein sequence ID" value="MBO2458134.1"/>
    <property type="molecule type" value="Genomic_DNA"/>
</dbReference>
<evidence type="ECO:0000313" key="4">
    <source>
        <dbReference type="Proteomes" id="UP000680206"/>
    </source>
</evidence>
<keyword evidence="2" id="KW-0732">Signal</keyword>
<reference evidence="3 4" key="1">
    <citation type="submission" date="2021-03" db="EMBL/GenBank/DDBJ databases">
        <title>Actinomadura violae sp. nov., isolated from lichen in Thailand.</title>
        <authorList>
            <person name="Kanchanasin P."/>
            <person name="Saeng-In P."/>
            <person name="Phongsopitanun W."/>
            <person name="Yuki M."/>
            <person name="Kudo T."/>
            <person name="Ohkuma M."/>
            <person name="Tanasupawat S."/>
        </authorList>
    </citation>
    <scope>NUCLEOTIDE SEQUENCE [LARGE SCALE GENOMIC DNA]</scope>
    <source>
        <strain evidence="3 4">LCR2-06</strain>
    </source>
</reference>
<sequence length="130" mass="13334">MMRARVWVAALLAVVALAGCDPDGATGGAASPTVSADDSPAAEASPTTPAASPRITREPVLTLSPSHKVHRSSPNAPRVPRPTTKPPKKVAPARPSYPAGASAVCRDGTLSYSAHRRGTCSHHGGVARWL</sequence>
<feature type="compositionally biased region" description="Low complexity" evidence="1">
    <location>
        <begin position="35"/>
        <end position="53"/>
    </location>
</feature>
<organism evidence="3 4">
    <name type="scientific">Actinomadura violacea</name>
    <dbReference type="NCBI Taxonomy" id="2819934"/>
    <lineage>
        <taxon>Bacteria</taxon>
        <taxon>Bacillati</taxon>
        <taxon>Actinomycetota</taxon>
        <taxon>Actinomycetes</taxon>
        <taxon>Streptosporangiales</taxon>
        <taxon>Thermomonosporaceae</taxon>
        <taxon>Actinomadura</taxon>
    </lineage>
</organism>
<evidence type="ECO:0000256" key="2">
    <source>
        <dbReference type="SAM" id="SignalP"/>
    </source>
</evidence>
<comment type="caution">
    <text evidence="3">The sequence shown here is derived from an EMBL/GenBank/DDBJ whole genome shotgun (WGS) entry which is preliminary data.</text>
</comment>
<dbReference type="Pfam" id="PF12587">
    <property type="entry name" value="DUF3761"/>
    <property type="match status" value="1"/>
</dbReference>
<feature type="region of interest" description="Disordered" evidence="1">
    <location>
        <begin position="22"/>
        <end position="101"/>
    </location>
</feature>
<keyword evidence="4" id="KW-1185">Reference proteome</keyword>